<protein>
    <recommendedName>
        <fullName evidence="3">Aminotransferase class I/classII large domain-containing protein</fullName>
    </recommendedName>
</protein>
<evidence type="ECO:0000313" key="4">
    <source>
        <dbReference type="EMBL" id="OKS88736.1"/>
    </source>
</evidence>
<evidence type="ECO:0000259" key="3">
    <source>
        <dbReference type="Pfam" id="PF00155"/>
    </source>
</evidence>
<feature type="domain" description="Aminotransferase class I/classII large" evidence="3">
    <location>
        <begin position="69"/>
        <end position="414"/>
    </location>
</feature>
<accession>A0A1Q6A410</accession>
<evidence type="ECO:0000256" key="2">
    <source>
        <dbReference type="ARBA" id="ARBA00022679"/>
    </source>
</evidence>
<dbReference type="OrthoDB" id="9807157at2"/>
<dbReference type="SUPFAM" id="SSF53383">
    <property type="entry name" value="PLP-dependent transferases"/>
    <property type="match status" value="1"/>
</dbReference>
<keyword evidence="2" id="KW-0808">Transferase</keyword>
<dbReference type="InterPro" id="IPR050087">
    <property type="entry name" value="AON_synthase_class-II"/>
</dbReference>
<dbReference type="InterPro" id="IPR015424">
    <property type="entry name" value="PyrdxlP-dep_Trfase"/>
</dbReference>
<dbReference type="EMBL" id="MPPL01000001">
    <property type="protein sequence ID" value="OKS88736.1"/>
    <property type="molecule type" value="Genomic_DNA"/>
</dbReference>
<dbReference type="AlphaFoldDB" id="A0A1Q6A410"/>
<dbReference type="GO" id="GO:0016740">
    <property type="term" value="F:transferase activity"/>
    <property type="evidence" value="ECO:0007669"/>
    <property type="project" value="UniProtKB-KW"/>
</dbReference>
<dbReference type="InterPro" id="IPR004839">
    <property type="entry name" value="Aminotransferase_I/II_large"/>
</dbReference>
<dbReference type="Proteomes" id="UP000186720">
    <property type="component" value="Unassembled WGS sequence"/>
</dbReference>
<dbReference type="STRING" id="1302689.RG47T_4214"/>
<name>A0A1Q6A410_9SPHI</name>
<dbReference type="PANTHER" id="PTHR13693">
    <property type="entry name" value="CLASS II AMINOTRANSFERASE/8-AMINO-7-OXONONANOATE SYNTHASE"/>
    <property type="match status" value="1"/>
</dbReference>
<comment type="cofactor">
    <cofactor evidence="1">
        <name>pyridoxal 5'-phosphate</name>
        <dbReference type="ChEBI" id="CHEBI:597326"/>
    </cofactor>
</comment>
<dbReference type="Gene3D" id="3.40.640.10">
    <property type="entry name" value="Type I PLP-dependent aspartate aminotransferase-like (Major domain)"/>
    <property type="match status" value="1"/>
</dbReference>
<dbReference type="InterPro" id="IPR015422">
    <property type="entry name" value="PyrdxlP-dep_Trfase_small"/>
</dbReference>
<keyword evidence="5" id="KW-1185">Reference proteome</keyword>
<reference evidence="4 5" key="1">
    <citation type="submission" date="2016-11" db="EMBL/GenBank/DDBJ databases">
        <title>Whole Genome Sequencing of Mucilaginibacter polytrichastri RG4-7(T) isolated from the moss sample.</title>
        <authorList>
            <person name="Li Y."/>
        </authorList>
    </citation>
    <scope>NUCLEOTIDE SEQUENCE [LARGE SCALE GENOMIC DNA]</scope>
    <source>
        <strain evidence="4 5">RG4-7</strain>
    </source>
</reference>
<dbReference type="Gene3D" id="3.90.1150.10">
    <property type="entry name" value="Aspartate Aminotransferase, domain 1"/>
    <property type="match status" value="1"/>
</dbReference>
<evidence type="ECO:0000256" key="1">
    <source>
        <dbReference type="ARBA" id="ARBA00001933"/>
    </source>
</evidence>
<sequence>MPTIEFATASFKSFESIAGQNVYTTAMDFQEYLNFLEANGHLNYRLESHSPVGPEMDLKLPGDTHTTRCICLVSNDYLGFSQHPKVKDAVIESVQKYGTGSGASPAIGGHFNYHQQLENKIAQFYKRQNAILYTTGYTANSATLQCLLHEDQENPSKNDLAILDKDVHASVYEGCLSTNKKSFMHNNMEHLEIALKNAQHKYRTRFVIIDGVYSQDGDIAKLDEIIDLTHRYGAYLVVDDAHGIGVVGDTGRGVIEMFDAFDKVDIITGTFSKALGNIGGYVIASPEIINYLKFQSRQHLFSTTATPAVMGIMKAIDLIDEEPVWRHKLWENIKYLKRGLVESGFDVGTTASAVIPVKVGNIHKTLEAGRLLLKAGIYTNPIMYPAVAEKNARIRMNVMATHTKVHLDKVLKAFHEVDQVLKISNKHSQ</sequence>
<dbReference type="Pfam" id="PF00155">
    <property type="entry name" value="Aminotran_1_2"/>
    <property type="match status" value="1"/>
</dbReference>
<dbReference type="RefSeq" id="WP_074491278.1">
    <property type="nucleotide sequence ID" value="NZ_FPAM01000009.1"/>
</dbReference>
<proteinExistence type="predicted"/>
<dbReference type="CDD" id="cd06454">
    <property type="entry name" value="KBL_like"/>
    <property type="match status" value="1"/>
</dbReference>
<evidence type="ECO:0000313" key="5">
    <source>
        <dbReference type="Proteomes" id="UP000186720"/>
    </source>
</evidence>
<comment type="caution">
    <text evidence="4">The sequence shown here is derived from an EMBL/GenBank/DDBJ whole genome shotgun (WGS) entry which is preliminary data.</text>
</comment>
<gene>
    <name evidence="4" type="ORF">RG47T_4214</name>
</gene>
<dbReference type="GO" id="GO:0030170">
    <property type="term" value="F:pyridoxal phosphate binding"/>
    <property type="evidence" value="ECO:0007669"/>
    <property type="project" value="InterPro"/>
</dbReference>
<dbReference type="InterPro" id="IPR015421">
    <property type="entry name" value="PyrdxlP-dep_Trfase_major"/>
</dbReference>
<dbReference type="PANTHER" id="PTHR13693:SF3">
    <property type="entry name" value="LD36009P"/>
    <property type="match status" value="1"/>
</dbReference>
<organism evidence="4 5">
    <name type="scientific">Mucilaginibacter polytrichastri</name>
    <dbReference type="NCBI Taxonomy" id="1302689"/>
    <lineage>
        <taxon>Bacteria</taxon>
        <taxon>Pseudomonadati</taxon>
        <taxon>Bacteroidota</taxon>
        <taxon>Sphingobacteriia</taxon>
        <taxon>Sphingobacteriales</taxon>
        <taxon>Sphingobacteriaceae</taxon>
        <taxon>Mucilaginibacter</taxon>
    </lineage>
</organism>